<sequence length="145" mass="16242">MKTSPSLLSRPCICDPKAPLDQRYEKTESLPFTIRPVKTAAELEKAVQIRHAAYMRHVPRFAAALETPEALDSARGVVVFLAELKLNASPVGTMRIQLNEFAPLTLERAVDLPDWLRCRRLAEPTRLGVTHERVGRIVTLALFKA</sequence>
<proteinExistence type="predicted"/>
<dbReference type="Proteomes" id="UP000622890">
    <property type="component" value="Unassembled WGS sequence"/>
</dbReference>
<evidence type="ECO:0000313" key="2">
    <source>
        <dbReference type="Proteomes" id="UP000622890"/>
    </source>
</evidence>
<gene>
    <name evidence="1" type="ORF">JJB74_30505</name>
</gene>
<keyword evidence="2" id="KW-1185">Reference proteome</keyword>
<organism evidence="1 2">
    <name type="scientific">Noviherbaspirillum pedocola</name>
    <dbReference type="NCBI Taxonomy" id="2801341"/>
    <lineage>
        <taxon>Bacteria</taxon>
        <taxon>Pseudomonadati</taxon>
        <taxon>Pseudomonadota</taxon>
        <taxon>Betaproteobacteria</taxon>
        <taxon>Burkholderiales</taxon>
        <taxon>Oxalobacteraceae</taxon>
        <taxon>Noviherbaspirillum</taxon>
    </lineage>
</organism>
<comment type="caution">
    <text evidence="1">The sequence shown here is derived from an EMBL/GenBank/DDBJ whole genome shotgun (WGS) entry which is preliminary data.</text>
</comment>
<protein>
    <submittedName>
        <fullName evidence="1">Uncharacterized protein</fullName>
    </submittedName>
</protein>
<accession>A0A934T051</accession>
<evidence type="ECO:0000313" key="1">
    <source>
        <dbReference type="EMBL" id="MBK4738967.1"/>
    </source>
</evidence>
<reference evidence="1" key="1">
    <citation type="submission" date="2021-01" db="EMBL/GenBank/DDBJ databases">
        <title>Genome sequence of strain Noviherbaspirillum sp. DKR-6.</title>
        <authorList>
            <person name="Chaudhary D.K."/>
        </authorList>
    </citation>
    <scope>NUCLEOTIDE SEQUENCE</scope>
    <source>
        <strain evidence="1">DKR-6</strain>
    </source>
</reference>
<dbReference type="AlphaFoldDB" id="A0A934T051"/>
<dbReference type="EMBL" id="JAEPBG010000032">
    <property type="protein sequence ID" value="MBK4738967.1"/>
    <property type="molecule type" value="Genomic_DNA"/>
</dbReference>
<name>A0A934T051_9BURK</name>
<dbReference type="RefSeq" id="WP_200598338.1">
    <property type="nucleotide sequence ID" value="NZ_JAEPBG010000032.1"/>
</dbReference>
<dbReference type="Gene3D" id="3.40.630.30">
    <property type="match status" value="1"/>
</dbReference>